<dbReference type="InterPro" id="IPR001091">
    <property type="entry name" value="RM_Methyltransferase"/>
</dbReference>
<dbReference type="PANTHER" id="PTHR13370:SF3">
    <property type="entry name" value="TRNA (GUANINE(10)-N2)-METHYLTRANSFERASE HOMOLOG"/>
    <property type="match status" value="1"/>
</dbReference>
<dbReference type="InterPro" id="IPR029063">
    <property type="entry name" value="SAM-dependent_MTases_sf"/>
</dbReference>
<dbReference type="InterPro" id="IPR002052">
    <property type="entry name" value="DNA_methylase_N6_adenine_CS"/>
</dbReference>
<dbReference type="GO" id="GO:0005737">
    <property type="term" value="C:cytoplasm"/>
    <property type="evidence" value="ECO:0007669"/>
    <property type="project" value="TreeGrafter"/>
</dbReference>
<dbReference type="PANTHER" id="PTHR13370">
    <property type="entry name" value="RNA METHYLASE-RELATED"/>
    <property type="match status" value="1"/>
</dbReference>
<dbReference type="Gene3D" id="3.40.50.150">
    <property type="entry name" value="Vaccinia Virus protein VP39"/>
    <property type="match status" value="1"/>
</dbReference>
<evidence type="ECO:0000313" key="6">
    <source>
        <dbReference type="EMBL" id="TSC93193.1"/>
    </source>
</evidence>
<protein>
    <recommendedName>
        <fullName evidence="4">Methyltransferase</fullName>
        <ecNumber evidence="4">2.1.1.-</ecNumber>
    </recommendedName>
</protein>
<comment type="caution">
    <text evidence="6">The sequence shown here is derived from an EMBL/GenBank/DDBJ whole genome shotgun (WGS) entry which is preliminary data.</text>
</comment>
<keyword evidence="3" id="KW-0808">Transferase</keyword>
<evidence type="ECO:0000313" key="7">
    <source>
        <dbReference type="Proteomes" id="UP000315689"/>
    </source>
</evidence>
<reference evidence="6 7" key="1">
    <citation type="submission" date="2017-07" db="EMBL/GenBank/DDBJ databases">
        <title>Mechanisms for carbon and nitrogen cycling indicate functional differentiation within the Candidate Phyla Radiation.</title>
        <authorList>
            <person name="Danczak R.E."/>
            <person name="Johnston M.D."/>
            <person name="Kenah C."/>
            <person name="Slattery M."/>
            <person name="Wrighton K.C."/>
            <person name="Wilkins M.J."/>
        </authorList>
    </citation>
    <scope>NUCLEOTIDE SEQUENCE [LARGE SCALE GENOMIC DNA]</scope>
    <source>
        <strain evidence="6">Licking1014_7</strain>
    </source>
</reference>
<feature type="domain" description="DNA methylase N-4/N-6" evidence="5">
    <location>
        <begin position="62"/>
        <end position="286"/>
    </location>
</feature>
<dbReference type="GO" id="GO:0003677">
    <property type="term" value="F:DNA binding"/>
    <property type="evidence" value="ECO:0007669"/>
    <property type="project" value="InterPro"/>
</dbReference>
<dbReference type="GO" id="GO:0032259">
    <property type="term" value="P:methylation"/>
    <property type="evidence" value="ECO:0007669"/>
    <property type="project" value="UniProtKB-KW"/>
</dbReference>
<sequence length="334" mass="38765">METKSKNRASRNRTITLDNGEISRLRKKLVKIDKPVSISDIENKTINQDIFQILDFLPDNFVNLVFVDPPYNLNKTFNLTAFKAMESEKYEEWLDSWVQKIIRLLKPNASVYICGDWKSSGAIFNVVKKYFQIQNRITFEREKGRGAKSNWKNCSEDIWFCTFSDKYNFDVDAVKMTRKVIAPYKDENGNPKDWEITENGNYRITHPSNIWTDITIPFWSMPENTDHPTQKPEKLVAKVILASSKPNDIVFDPFLGSGTTSVVAKKLGRKYVGIDIDELYCCLAEKRLEMVDNDKTIQGYSDGVFWERNTLNEQNNGKNKKSENNHNLLFDKLL</sequence>
<evidence type="ECO:0000256" key="2">
    <source>
        <dbReference type="ARBA" id="ARBA00022603"/>
    </source>
</evidence>
<dbReference type="EMBL" id="VMGK01000005">
    <property type="protein sequence ID" value="TSC93193.1"/>
    <property type="molecule type" value="Genomic_DNA"/>
</dbReference>
<dbReference type="Proteomes" id="UP000315689">
    <property type="component" value="Unassembled WGS sequence"/>
</dbReference>
<evidence type="ECO:0000259" key="5">
    <source>
        <dbReference type="Pfam" id="PF01555"/>
    </source>
</evidence>
<name>A0A554LJZ8_9BACT</name>
<keyword evidence="2 6" id="KW-0489">Methyltransferase</keyword>
<comment type="similarity">
    <text evidence="1 4">Belongs to the N(4)/N(6)-methyltransferase family.</text>
</comment>
<accession>A0A554LJZ8</accession>
<gene>
    <name evidence="6" type="ORF">CEN89_203</name>
</gene>
<dbReference type="Pfam" id="PF01555">
    <property type="entry name" value="N6_N4_Mtase"/>
    <property type="match status" value="1"/>
</dbReference>
<dbReference type="SUPFAM" id="SSF53335">
    <property type="entry name" value="S-adenosyl-L-methionine-dependent methyltransferases"/>
    <property type="match status" value="1"/>
</dbReference>
<dbReference type="GO" id="GO:0008170">
    <property type="term" value="F:N-methyltransferase activity"/>
    <property type="evidence" value="ECO:0007669"/>
    <property type="project" value="InterPro"/>
</dbReference>
<evidence type="ECO:0000256" key="1">
    <source>
        <dbReference type="ARBA" id="ARBA00006594"/>
    </source>
</evidence>
<evidence type="ECO:0000256" key="4">
    <source>
        <dbReference type="RuleBase" id="RU362026"/>
    </source>
</evidence>
<dbReference type="InterPro" id="IPR002941">
    <property type="entry name" value="DNA_methylase_N4/N6"/>
</dbReference>
<dbReference type="PROSITE" id="PS00092">
    <property type="entry name" value="N6_MTASE"/>
    <property type="match status" value="1"/>
</dbReference>
<proteinExistence type="inferred from homology"/>
<dbReference type="AlphaFoldDB" id="A0A554LJZ8"/>
<organism evidence="6 7">
    <name type="scientific">Candidatus Berkelbacteria bacterium Licking1014_7</name>
    <dbReference type="NCBI Taxonomy" id="2017147"/>
    <lineage>
        <taxon>Bacteria</taxon>
        <taxon>Candidatus Berkelbacteria</taxon>
    </lineage>
</organism>
<dbReference type="PRINTS" id="PR00508">
    <property type="entry name" value="S21N4MTFRASE"/>
</dbReference>
<evidence type="ECO:0000256" key="3">
    <source>
        <dbReference type="ARBA" id="ARBA00022679"/>
    </source>
</evidence>
<dbReference type="EC" id="2.1.1.-" evidence="4"/>